<protein>
    <submittedName>
        <fullName evidence="6">Methyl-accepting chemotaxis protein</fullName>
    </submittedName>
</protein>
<evidence type="ECO:0000256" key="1">
    <source>
        <dbReference type="ARBA" id="ARBA00004370"/>
    </source>
</evidence>
<evidence type="ECO:0000256" key="2">
    <source>
        <dbReference type="ARBA" id="ARBA00023224"/>
    </source>
</evidence>
<dbReference type="SMART" id="SM00283">
    <property type="entry name" value="MA"/>
    <property type="match status" value="1"/>
</dbReference>
<dbReference type="OrthoDB" id="3288815at2"/>
<dbReference type="InterPro" id="IPR004089">
    <property type="entry name" value="MCPsignal_dom"/>
</dbReference>
<keyword evidence="7" id="KW-1185">Reference proteome</keyword>
<name>W7QP23_9ALTE</name>
<keyword evidence="4" id="KW-0175">Coiled coil</keyword>
<gene>
    <name evidence="6" type="ORF">DS2_06691</name>
</gene>
<dbReference type="SUPFAM" id="SSF55785">
    <property type="entry name" value="PYP-like sensor domain (PAS domain)"/>
    <property type="match status" value="1"/>
</dbReference>
<dbReference type="SUPFAM" id="SSF58104">
    <property type="entry name" value="Methyl-accepting chemotaxis protein (MCP) signaling domain"/>
    <property type="match status" value="1"/>
</dbReference>
<dbReference type="GO" id="GO:0016020">
    <property type="term" value="C:membrane"/>
    <property type="evidence" value="ECO:0007669"/>
    <property type="project" value="UniProtKB-SubCell"/>
</dbReference>
<keyword evidence="2 3" id="KW-0807">Transducer</keyword>
<dbReference type="STRING" id="1328313.DS2_06691"/>
<dbReference type="EMBL" id="ARZY01000009">
    <property type="protein sequence ID" value="EWH10717.1"/>
    <property type="molecule type" value="Genomic_DNA"/>
</dbReference>
<evidence type="ECO:0000259" key="5">
    <source>
        <dbReference type="PROSITE" id="PS50111"/>
    </source>
</evidence>
<evidence type="ECO:0000256" key="3">
    <source>
        <dbReference type="PROSITE-ProRule" id="PRU00284"/>
    </source>
</evidence>
<dbReference type="eggNOG" id="COG0840">
    <property type="taxonomic scope" value="Bacteria"/>
</dbReference>
<proteinExistence type="predicted"/>
<dbReference type="PROSITE" id="PS50111">
    <property type="entry name" value="CHEMOTAXIS_TRANSDUC_2"/>
    <property type="match status" value="1"/>
</dbReference>
<dbReference type="GO" id="GO:0006935">
    <property type="term" value="P:chemotaxis"/>
    <property type="evidence" value="ECO:0007669"/>
    <property type="project" value="UniProtKB-ARBA"/>
</dbReference>
<dbReference type="InterPro" id="IPR013656">
    <property type="entry name" value="PAS_4"/>
</dbReference>
<accession>W7QP23</accession>
<dbReference type="Proteomes" id="UP000019276">
    <property type="component" value="Unassembled WGS sequence"/>
</dbReference>
<evidence type="ECO:0000313" key="7">
    <source>
        <dbReference type="Proteomes" id="UP000019276"/>
    </source>
</evidence>
<evidence type="ECO:0000256" key="4">
    <source>
        <dbReference type="SAM" id="Coils"/>
    </source>
</evidence>
<dbReference type="PANTHER" id="PTHR32089">
    <property type="entry name" value="METHYL-ACCEPTING CHEMOTAXIS PROTEIN MCPB"/>
    <property type="match status" value="1"/>
</dbReference>
<feature type="coiled-coil region" evidence="4">
    <location>
        <begin position="59"/>
        <end position="86"/>
    </location>
</feature>
<reference evidence="6 7" key="1">
    <citation type="journal article" date="2014" name="Genome Announc.">
        <title>Draft Genome Sequence of the Agar-Degrading Bacterium Catenovulum sp. Strain DS-2, Isolated from Intestines of Haliotis diversicolor.</title>
        <authorList>
            <person name="Shan D."/>
            <person name="Li X."/>
            <person name="Gu Z."/>
            <person name="Wei G."/>
            <person name="Gao Z."/>
            <person name="Shao Z."/>
        </authorList>
    </citation>
    <scope>NUCLEOTIDE SEQUENCE [LARGE SCALE GENOMIC DNA]</scope>
    <source>
        <strain evidence="6 7">DS-2</strain>
    </source>
</reference>
<organism evidence="6 7">
    <name type="scientific">Catenovulum agarivorans DS-2</name>
    <dbReference type="NCBI Taxonomy" id="1328313"/>
    <lineage>
        <taxon>Bacteria</taxon>
        <taxon>Pseudomonadati</taxon>
        <taxon>Pseudomonadota</taxon>
        <taxon>Gammaproteobacteria</taxon>
        <taxon>Alteromonadales</taxon>
        <taxon>Alteromonadaceae</taxon>
        <taxon>Catenovulum</taxon>
    </lineage>
</organism>
<dbReference type="AlphaFoldDB" id="W7QP23"/>
<dbReference type="PANTHER" id="PTHR32089:SF112">
    <property type="entry name" value="LYSOZYME-LIKE PROTEIN-RELATED"/>
    <property type="match status" value="1"/>
</dbReference>
<dbReference type="Pfam" id="PF00015">
    <property type="entry name" value="MCPsignal"/>
    <property type="match status" value="1"/>
</dbReference>
<dbReference type="GO" id="GO:0007165">
    <property type="term" value="P:signal transduction"/>
    <property type="evidence" value="ECO:0007669"/>
    <property type="project" value="UniProtKB-KW"/>
</dbReference>
<sequence>MAKYTWLTAALIAISSGVTFYFQTWWTLLAPLTCVITVLSIPHLTSNEQNTTSSNNEQNEQLIANINYLEQEISNYKHQLSQASQNEQLYRSVLDLIPDWIYVKDTQHNYLFANRSFMHALPKLEIGASDDKIMPADFCEKIWRDEQHVIKTGQPIKDVEEQAGDTWYSTTKVQWNDAESKQTKGIIGVTRNVTEAVNNRLRVEENAQLIQKKIARVYEIQEDTAKVKQGANDCSGVVDKMTEIIKQINDGNEKIESTVVLIKGLASQSKLLSINAAIEAAKAGDSGRGFGVVAHEVRELAERSEQAVTEIQAAIDASSIVIKSGTGTMHDTNKAFSVSIKQIEGISESLNGLSDELKAI</sequence>
<dbReference type="Pfam" id="PF08448">
    <property type="entry name" value="PAS_4"/>
    <property type="match status" value="1"/>
</dbReference>
<comment type="subcellular location">
    <subcellularLocation>
        <location evidence="1">Membrane</location>
    </subcellularLocation>
</comment>
<dbReference type="Gene3D" id="3.30.450.20">
    <property type="entry name" value="PAS domain"/>
    <property type="match status" value="1"/>
</dbReference>
<evidence type="ECO:0000313" key="6">
    <source>
        <dbReference type="EMBL" id="EWH10717.1"/>
    </source>
</evidence>
<dbReference type="InterPro" id="IPR035965">
    <property type="entry name" value="PAS-like_dom_sf"/>
</dbReference>
<feature type="domain" description="Methyl-accepting transducer" evidence="5">
    <location>
        <begin position="238"/>
        <end position="360"/>
    </location>
</feature>
<dbReference type="RefSeq" id="WP_035013925.1">
    <property type="nucleotide sequence ID" value="NZ_ARZY01000009.1"/>
</dbReference>
<dbReference type="Gene3D" id="6.10.250.3200">
    <property type="match status" value="1"/>
</dbReference>
<comment type="caution">
    <text evidence="6">The sequence shown here is derived from an EMBL/GenBank/DDBJ whole genome shotgun (WGS) entry which is preliminary data.</text>
</comment>